<gene>
    <name evidence="1" type="ORF">P1J78_04115</name>
</gene>
<sequence length="85" mass="9230">MRRLDDIVKADCRDVANAVAYDVDGLILCARLALDPMDGSVNADQRAGAIERTLEVAAMLMEVVLSGTEGLERDAKRGLWAKPRS</sequence>
<keyword evidence="2" id="KW-1185">Reference proteome</keyword>
<evidence type="ECO:0000313" key="1">
    <source>
        <dbReference type="EMBL" id="MDF0599910.1"/>
    </source>
</evidence>
<protein>
    <submittedName>
        <fullName evidence="1">Uncharacterized protein</fullName>
    </submittedName>
</protein>
<reference evidence="1" key="1">
    <citation type="submission" date="2023-03" db="EMBL/GenBank/DDBJ databases">
        <title>Multiphase analysis and comparison of six strains from genera Psychromarinibacter, Lutimaribacter, and Maritimibacter, including a novel species: Psychromarinibacter sediminicola sp. nov.</title>
        <authorList>
            <person name="Wang Y.-H."/>
            <person name="Ye M.-Q."/>
            <person name="Du Z.-J."/>
        </authorList>
    </citation>
    <scope>NUCLEOTIDE SEQUENCE</scope>
    <source>
        <strain evidence="1">C21-152</strain>
    </source>
</reference>
<dbReference type="Proteomes" id="UP001220964">
    <property type="component" value="Unassembled WGS sequence"/>
</dbReference>
<organism evidence="1 2">
    <name type="scientific">Psychromarinibacter sediminicola</name>
    <dbReference type="NCBI Taxonomy" id="3033385"/>
    <lineage>
        <taxon>Bacteria</taxon>
        <taxon>Pseudomonadati</taxon>
        <taxon>Pseudomonadota</taxon>
        <taxon>Alphaproteobacteria</taxon>
        <taxon>Rhodobacterales</taxon>
        <taxon>Paracoccaceae</taxon>
        <taxon>Psychromarinibacter</taxon>
    </lineage>
</organism>
<proteinExistence type="predicted"/>
<dbReference type="AlphaFoldDB" id="A0AAE3NS27"/>
<comment type="caution">
    <text evidence="1">The sequence shown here is derived from an EMBL/GenBank/DDBJ whole genome shotgun (WGS) entry which is preliminary data.</text>
</comment>
<accession>A0AAE3NS27</accession>
<evidence type="ECO:0000313" key="2">
    <source>
        <dbReference type="Proteomes" id="UP001220964"/>
    </source>
</evidence>
<dbReference type="RefSeq" id="WP_275566056.1">
    <property type="nucleotide sequence ID" value="NZ_JARGYC010000007.1"/>
</dbReference>
<dbReference type="EMBL" id="JARGYC010000007">
    <property type="protein sequence ID" value="MDF0599910.1"/>
    <property type="molecule type" value="Genomic_DNA"/>
</dbReference>
<name>A0AAE3NS27_9RHOB</name>